<dbReference type="GO" id="GO:0005789">
    <property type="term" value="C:endoplasmic reticulum membrane"/>
    <property type="evidence" value="ECO:0007669"/>
    <property type="project" value="InterPro"/>
</dbReference>
<dbReference type="InterPro" id="IPR036236">
    <property type="entry name" value="Znf_C2H2_sf"/>
</dbReference>
<gene>
    <name evidence="12" type="ORF">HICCMSTLAB_LOCUS11995</name>
</gene>
<dbReference type="PANTHER" id="PTHR31158">
    <property type="entry name" value="DUAL OXIDASE 2"/>
    <property type="match status" value="1"/>
</dbReference>
<sequence>MAEEQFSLVWNSFPSNLSSGLYTLLTDEHLVDVTLAAEGKIFRAHKLILSVCSTYFRDLFKGNTCKHPIVILKDVNSRDLSAILHFMYQGEVSIKQEDITNFLKVAETLQIKGLTKDKDEKMNTDDIYTHLENVMKTEIMDDDLDVSVESVAEKFSLQEHEKNTQPIPEKISSPSSSLKDDDDGNDDDDDDDYKQEPAIKSPVPPTIIDDNLPSNLNDNTTKPLDFTSETRKNSKSSERLLDYTYGSSCSTSAAAASEDEPLLDSDKSYPDYYEEPPGEDNQKDTSMESANQAKSSKGRRTVRGISHSALPLETTLRVVSELGPTLRVERGKVVRMYSCPWCLRHFTRKENLKLHVRYIHGPLESLTCKLCGNKYKNKGFPAIYESNKTWVTIDIVETSITFIFIVLAVSCLLIIPGYTKTKSIYTFVKAFFSIFIGVIILVGNYGQEWEVGFVESMTPYRAGEPSEILAQIGIKIGLRSVNITLQGQAQKGSVLEKEVINYNERFLWTWDQGRFGFGPNAGLLQKSLREAQRKGLPLPITWIVDHLAIDGEGIRFGRYYRTAGWYAHIALWTAFPVWILANVFLHSVPRYAAYCTGLIGALKILSCVIWLFVRNSTPLVIIFESDVITTSFGSTFWLTLSGGLLSFVLASVVIILDLRYPNALAVFLGIDILDQYDEYFIREFELEYTRKKNNKDESMELGKMSEQISKNHFDVMLQLKRRSTVERVQKKLVRLSTMPIKVENIYDDTATQVTYANQESLSLPGPSIQETDKLNLKPPLPRRKRK</sequence>
<evidence type="ECO:0000256" key="4">
    <source>
        <dbReference type="ARBA" id="ARBA00022989"/>
    </source>
</evidence>
<feature type="transmembrane region" description="Helical" evidence="9">
    <location>
        <begin position="427"/>
        <end position="446"/>
    </location>
</feature>
<keyword evidence="3 9" id="KW-0812">Transmembrane</keyword>
<dbReference type="PANTHER" id="PTHR31158:SF1">
    <property type="entry name" value="DOXA1 FACTOR-RELATED"/>
    <property type="match status" value="1"/>
</dbReference>
<evidence type="ECO:0000259" key="10">
    <source>
        <dbReference type="PROSITE" id="PS50097"/>
    </source>
</evidence>
<reference evidence="12" key="1">
    <citation type="submission" date="2021-04" db="EMBL/GenBank/DDBJ databases">
        <authorList>
            <person name="Chebbi M.A.C M."/>
        </authorList>
    </citation>
    <scope>NUCLEOTIDE SEQUENCE</scope>
</reference>
<feature type="compositionally biased region" description="Polar residues" evidence="8">
    <location>
        <begin position="212"/>
        <end position="222"/>
    </location>
</feature>
<feature type="compositionally biased region" description="Acidic residues" evidence="8">
    <location>
        <begin position="180"/>
        <end position="193"/>
    </location>
</feature>
<protein>
    <submittedName>
        <fullName evidence="12">Similar to Duoxa2: Dual oxidase maturation factor 2 (Mus musculus)</fullName>
    </submittedName>
</protein>
<evidence type="ECO:0000256" key="8">
    <source>
        <dbReference type="SAM" id="MobiDB-lite"/>
    </source>
</evidence>
<dbReference type="Proteomes" id="UP000786811">
    <property type="component" value="Unassembled WGS sequence"/>
</dbReference>
<dbReference type="PROSITE" id="PS00028">
    <property type="entry name" value="ZINC_FINGER_C2H2_1"/>
    <property type="match status" value="1"/>
</dbReference>
<dbReference type="GO" id="GO:0008270">
    <property type="term" value="F:zinc ion binding"/>
    <property type="evidence" value="ECO:0007669"/>
    <property type="project" value="UniProtKB-KW"/>
</dbReference>
<dbReference type="Pfam" id="PF10204">
    <property type="entry name" value="DuoxA"/>
    <property type="match status" value="1"/>
</dbReference>
<dbReference type="OrthoDB" id="10042652at2759"/>
<evidence type="ECO:0000256" key="2">
    <source>
        <dbReference type="ARBA" id="ARBA00009816"/>
    </source>
</evidence>
<keyword evidence="7" id="KW-0862">Zinc</keyword>
<keyword evidence="4 9" id="KW-1133">Transmembrane helix</keyword>
<dbReference type="AlphaFoldDB" id="A0A8J2MSP8"/>
<evidence type="ECO:0000259" key="11">
    <source>
        <dbReference type="PROSITE" id="PS50157"/>
    </source>
</evidence>
<keyword evidence="7" id="KW-0479">Metal-binding</keyword>
<feature type="transmembrane region" description="Helical" evidence="9">
    <location>
        <begin position="592"/>
        <end position="613"/>
    </location>
</feature>
<evidence type="ECO:0000256" key="9">
    <source>
        <dbReference type="SAM" id="Phobius"/>
    </source>
</evidence>
<evidence type="ECO:0000313" key="13">
    <source>
        <dbReference type="Proteomes" id="UP000786811"/>
    </source>
</evidence>
<evidence type="ECO:0000256" key="7">
    <source>
        <dbReference type="PROSITE-ProRule" id="PRU00042"/>
    </source>
</evidence>
<feature type="region of interest" description="Disordered" evidence="8">
    <location>
        <begin position="761"/>
        <end position="786"/>
    </location>
</feature>
<keyword evidence="5 9" id="KW-0472">Membrane</keyword>
<keyword evidence="6" id="KW-0325">Glycoprotein</keyword>
<feature type="domain" description="BTB" evidence="10">
    <location>
        <begin position="31"/>
        <end position="96"/>
    </location>
</feature>
<dbReference type="GO" id="GO:0015031">
    <property type="term" value="P:protein transport"/>
    <property type="evidence" value="ECO:0007669"/>
    <property type="project" value="InterPro"/>
</dbReference>
<dbReference type="EMBL" id="CAJNRD030001123">
    <property type="protein sequence ID" value="CAG5104424.1"/>
    <property type="molecule type" value="Genomic_DNA"/>
</dbReference>
<evidence type="ECO:0000256" key="3">
    <source>
        <dbReference type="ARBA" id="ARBA00022692"/>
    </source>
</evidence>
<dbReference type="InterPro" id="IPR011333">
    <property type="entry name" value="SKP1/BTB/POZ_sf"/>
</dbReference>
<feature type="compositionally biased region" description="Basic and acidic residues" evidence="8">
    <location>
        <begin position="228"/>
        <end position="239"/>
    </location>
</feature>
<dbReference type="CDD" id="cd18315">
    <property type="entry name" value="BTB_POZ_BAB-like"/>
    <property type="match status" value="1"/>
</dbReference>
<comment type="caution">
    <text evidence="12">The sequence shown here is derived from an EMBL/GenBank/DDBJ whole genome shotgun (WGS) entry which is preliminary data.</text>
</comment>
<dbReference type="Pfam" id="PF00651">
    <property type="entry name" value="BTB"/>
    <property type="match status" value="1"/>
</dbReference>
<feature type="region of interest" description="Disordered" evidence="8">
    <location>
        <begin position="251"/>
        <end position="303"/>
    </location>
</feature>
<feature type="domain" description="C2H2-type" evidence="11">
    <location>
        <begin position="337"/>
        <end position="365"/>
    </location>
</feature>
<dbReference type="SMART" id="SM00355">
    <property type="entry name" value="ZnF_C2H2"/>
    <property type="match status" value="1"/>
</dbReference>
<dbReference type="InterPro" id="IPR000210">
    <property type="entry name" value="BTB/POZ_dom"/>
</dbReference>
<keyword evidence="7" id="KW-0863">Zinc-finger</keyword>
<evidence type="ECO:0000256" key="1">
    <source>
        <dbReference type="ARBA" id="ARBA00004141"/>
    </source>
</evidence>
<feature type="region of interest" description="Disordered" evidence="8">
    <location>
        <begin position="156"/>
        <end position="239"/>
    </location>
</feature>
<comment type="subcellular location">
    <subcellularLocation>
        <location evidence="1">Membrane</location>
        <topology evidence="1">Multi-pass membrane protein</topology>
    </subcellularLocation>
</comment>
<feature type="transmembrane region" description="Helical" evidence="9">
    <location>
        <begin position="633"/>
        <end position="656"/>
    </location>
</feature>
<keyword evidence="13" id="KW-1185">Reference proteome</keyword>
<dbReference type="SUPFAM" id="SSF54695">
    <property type="entry name" value="POZ domain"/>
    <property type="match status" value="1"/>
</dbReference>
<dbReference type="InterPro" id="IPR018469">
    <property type="entry name" value="Dual_oxidase_maturation_fac"/>
</dbReference>
<feature type="transmembrane region" description="Helical" evidence="9">
    <location>
        <begin position="565"/>
        <end position="585"/>
    </location>
</feature>
<accession>A0A8J2MSP8</accession>
<evidence type="ECO:0000313" key="12">
    <source>
        <dbReference type="EMBL" id="CAG5104424.1"/>
    </source>
</evidence>
<organism evidence="12 13">
    <name type="scientific">Cotesia congregata</name>
    <name type="common">Parasitoid wasp</name>
    <name type="synonym">Apanteles congregatus</name>
    <dbReference type="NCBI Taxonomy" id="51543"/>
    <lineage>
        <taxon>Eukaryota</taxon>
        <taxon>Metazoa</taxon>
        <taxon>Ecdysozoa</taxon>
        <taxon>Arthropoda</taxon>
        <taxon>Hexapoda</taxon>
        <taxon>Insecta</taxon>
        <taxon>Pterygota</taxon>
        <taxon>Neoptera</taxon>
        <taxon>Endopterygota</taxon>
        <taxon>Hymenoptera</taxon>
        <taxon>Apocrita</taxon>
        <taxon>Ichneumonoidea</taxon>
        <taxon>Braconidae</taxon>
        <taxon>Microgastrinae</taxon>
        <taxon>Cotesia</taxon>
    </lineage>
</organism>
<dbReference type="PROSITE" id="PS50157">
    <property type="entry name" value="ZINC_FINGER_C2H2_2"/>
    <property type="match status" value="1"/>
</dbReference>
<dbReference type="Gene3D" id="3.30.710.10">
    <property type="entry name" value="Potassium Channel Kv1.1, Chain A"/>
    <property type="match status" value="1"/>
</dbReference>
<dbReference type="InterPro" id="IPR013087">
    <property type="entry name" value="Znf_C2H2_type"/>
</dbReference>
<dbReference type="PROSITE" id="PS50097">
    <property type="entry name" value="BTB"/>
    <property type="match status" value="1"/>
</dbReference>
<dbReference type="Gene3D" id="3.30.160.60">
    <property type="entry name" value="Classic Zinc Finger"/>
    <property type="match status" value="1"/>
</dbReference>
<dbReference type="SMART" id="SM00225">
    <property type="entry name" value="BTB"/>
    <property type="match status" value="1"/>
</dbReference>
<evidence type="ECO:0000256" key="6">
    <source>
        <dbReference type="ARBA" id="ARBA00023180"/>
    </source>
</evidence>
<name>A0A8J2MSP8_COTCN</name>
<feature type="transmembrane region" description="Helical" evidence="9">
    <location>
        <begin position="395"/>
        <end position="415"/>
    </location>
</feature>
<comment type="similarity">
    <text evidence="2">Belongs to the DUOXA family.</text>
</comment>
<dbReference type="SUPFAM" id="SSF57667">
    <property type="entry name" value="beta-beta-alpha zinc fingers"/>
    <property type="match status" value="1"/>
</dbReference>
<proteinExistence type="inferred from homology"/>
<evidence type="ECO:0000256" key="5">
    <source>
        <dbReference type="ARBA" id="ARBA00023136"/>
    </source>
</evidence>